<dbReference type="InterPro" id="IPR048258">
    <property type="entry name" value="Cyclins_cyclin-box"/>
</dbReference>
<keyword evidence="2 4" id="KW-0195">Cyclin</keyword>
<dbReference type="SUPFAM" id="SSF47954">
    <property type="entry name" value="Cyclin-like"/>
    <property type="match status" value="2"/>
</dbReference>
<protein>
    <submittedName>
        <fullName evidence="9">G1/S-specific cyclin-E-like isoform X3</fullName>
    </submittedName>
    <submittedName>
        <fullName evidence="10">G1/S-specific cyclin-E-like isoform X4</fullName>
    </submittedName>
</protein>
<evidence type="ECO:0000259" key="6">
    <source>
        <dbReference type="SMART" id="SM00385"/>
    </source>
</evidence>
<dbReference type="CDD" id="cd20519">
    <property type="entry name" value="CYCLIN_CCNE_rpt1"/>
    <property type="match status" value="1"/>
</dbReference>
<reference evidence="9 10" key="1">
    <citation type="submission" date="2025-05" db="UniProtKB">
        <authorList>
            <consortium name="RefSeq"/>
        </authorList>
    </citation>
    <scope>IDENTIFICATION</scope>
    <source>
        <tissue evidence="9 10">Testes</tissue>
    </source>
</reference>
<dbReference type="InterPro" id="IPR039361">
    <property type="entry name" value="Cyclin"/>
</dbReference>
<organism evidence="8 9">
    <name type="scientific">Saccoglossus kowalevskii</name>
    <name type="common">Acorn worm</name>
    <dbReference type="NCBI Taxonomy" id="10224"/>
    <lineage>
        <taxon>Eukaryota</taxon>
        <taxon>Metazoa</taxon>
        <taxon>Hemichordata</taxon>
        <taxon>Enteropneusta</taxon>
        <taxon>Harrimaniidae</taxon>
        <taxon>Saccoglossus</taxon>
    </lineage>
</organism>
<evidence type="ECO:0000256" key="3">
    <source>
        <dbReference type="ARBA" id="ARBA00023306"/>
    </source>
</evidence>
<proteinExistence type="inferred from homology"/>
<dbReference type="GeneID" id="100371723"/>
<evidence type="ECO:0000313" key="8">
    <source>
        <dbReference type="Proteomes" id="UP000694865"/>
    </source>
</evidence>
<evidence type="ECO:0000256" key="4">
    <source>
        <dbReference type="RuleBase" id="RU000383"/>
    </source>
</evidence>
<accession>A0ABM0MAW0</accession>
<dbReference type="RefSeq" id="XP_006817151.1">
    <property type="nucleotide sequence ID" value="XM_006817088.1"/>
</dbReference>
<keyword evidence="8" id="KW-1185">Reference proteome</keyword>
<dbReference type="SMART" id="SM01332">
    <property type="entry name" value="Cyclin_C"/>
    <property type="match status" value="1"/>
</dbReference>
<dbReference type="InterPro" id="IPR013763">
    <property type="entry name" value="Cyclin-like_dom"/>
</dbReference>
<evidence type="ECO:0000256" key="5">
    <source>
        <dbReference type="SAM" id="MobiDB-lite"/>
    </source>
</evidence>
<dbReference type="PANTHER" id="PTHR10177">
    <property type="entry name" value="CYCLINS"/>
    <property type="match status" value="1"/>
</dbReference>
<feature type="domain" description="Cyclin C-terminal" evidence="7">
    <location>
        <begin position="226"/>
        <end position="352"/>
    </location>
</feature>
<dbReference type="Pfam" id="PF00134">
    <property type="entry name" value="Cyclin_N"/>
    <property type="match status" value="1"/>
</dbReference>
<feature type="domain" description="Cyclin-like" evidence="6">
    <location>
        <begin position="132"/>
        <end position="217"/>
    </location>
</feature>
<evidence type="ECO:0000313" key="9">
    <source>
        <dbReference type="RefSeq" id="XP_006817151.1"/>
    </source>
</evidence>
<sequence>MWEEKSRVCIGGREQDHANSEEKTAVSDKNSWIPISESSSVATCSLVPTVLDTHEDRLPATPVDFVPHSKFQFRNLFPMPSLRTSPLPFLNWADSREVWDVMVQKESSYTRDDKFLDRHPHIHAKMRSILLDWLIEVCEVYRLHRETYYLAQDFVDRYLATQKDIPKTRLQLIGITALFVAAKLEEIYPPRLSEFAYVTDGACTENEILIEELVVLKALNWDLSPITVNTWLNIYLQLCHLNRVEDSGDDFTFPHYSANMFIQVAQLIDLCMLDIDCLQFSYSILATSALYHMASPEISFKVSGLKWDDIATCVQWMTAFSITIRESGIAPLKHFSQVLTEDSHNIQTHVNDISTLERAQERQSQINSESLRNSPVLMSCVLTPPQSTEKHGDIAV</sequence>
<gene>
    <name evidence="9 10" type="primary">LOC100371723</name>
</gene>
<dbReference type="PROSITE" id="PS00292">
    <property type="entry name" value="CYCLINS"/>
    <property type="match status" value="1"/>
</dbReference>
<feature type="region of interest" description="Disordered" evidence="5">
    <location>
        <begin position="1"/>
        <end position="25"/>
    </location>
</feature>
<evidence type="ECO:0000256" key="1">
    <source>
        <dbReference type="ARBA" id="ARBA00022618"/>
    </source>
</evidence>
<keyword evidence="3" id="KW-0131">Cell cycle</keyword>
<dbReference type="CDD" id="cd20520">
    <property type="entry name" value="CYCLIN_CCNE_rpt2"/>
    <property type="match status" value="1"/>
</dbReference>
<evidence type="ECO:0000313" key="10">
    <source>
        <dbReference type="RefSeq" id="XP_006817152.1"/>
    </source>
</evidence>
<name>A0ABM0MAW0_SACKO</name>
<dbReference type="InterPro" id="IPR004367">
    <property type="entry name" value="Cyclin_C-dom"/>
</dbReference>
<dbReference type="InterPro" id="IPR006671">
    <property type="entry name" value="Cyclin_N"/>
</dbReference>
<dbReference type="RefSeq" id="XP_006817152.1">
    <property type="nucleotide sequence ID" value="XM_006817089.1"/>
</dbReference>
<evidence type="ECO:0000259" key="7">
    <source>
        <dbReference type="SMART" id="SM01332"/>
    </source>
</evidence>
<dbReference type="Proteomes" id="UP000694865">
    <property type="component" value="Unplaced"/>
</dbReference>
<dbReference type="Gene3D" id="1.10.472.10">
    <property type="entry name" value="Cyclin-like"/>
    <property type="match status" value="2"/>
</dbReference>
<keyword evidence="1" id="KW-0132">Cell division</keyword>
<dbReference type="Pfam" id="PF02984">
    <property type="entry name" value="Cyclin_C"/>
    <property type="match status" value="1"/>
</dbReference>
<evidence type="ECO:0000256" key="2">
    <source>
        <dbReference type="ARBA" id="ARBA00023127"/>
    </source>
</evidence>
<dbReference type="SMART" id="SM00385">
    <property type="entry name" value="CYCLIN"/>
    <property type="match status" value="1"/>
</dbReference>
<dbReference type="InterPro" id="IPR036915">
    <property type="entry name" value="Cyclin-like_sf"/>
</dbReference>
<comment type="similarity">
    <text evidence="4">Belongs to the cyclin family.</text>
</comment>